<sequence>MLALVKAFCKAGIFTEPGAQEPTNLIPFMTSPSSS</sequence>
<reference evidence="2" key="1">
    <citation type="submission" date="2016-10" db="EMBL/GenBank/DDBJ databases">
        <authorList>
            <person name="Varghese N."/>
            <person name="Submissions S."/>
        </authorList>
    </citation>
    <scope>NUCLEOTIDE SEQUENCE [LARGE SCALE GENOMIC DNA]</scope>
    <source>
        <strain evidence="2">CGMCC 4.7038</strain>
    </source>
</reference>
<gene>
    <name evidence="1" type="ORF">SAMN05443287_11684</name>
</gene>
<organism evidence="1 2">
    <name type="scientific">Micromonospora phaseoli</name>
    <dbReference type="NCBI Taxonomy" id="1144548"/>
    <lineage>
        <taxon>Bacteria</taxon>
        <taxon>Bacillati</taxon>
        <taxon>Actinomycetota</taxon>
        <taxon>Actinomycetes</taxon>
        <taxon>Micromonosporales</taxon>
        <taxon>Micromonosporaceae</taxon>
        <taxon>Micromonospora</taxon>
    </lineage>
</organism>
<proteinExistence type="predicted"/>
<protein>
    <submittedName>
        <fullName evidence="1">Uncharacterized protein</fullName>
    </submittedName>
</protein>
<evidence type="ECO:0000313" key="1">
    <source>
        <dbReference type="EMBL" id="SEK04269.1"/>
    </source>
</evidence>
<dbReference type="Proteomes" id="UP000198707">
    <property type="component" value="Unassembled WGS sequence"/>
</dbReference>
<evidence type="ECO:0000313" key="2">
    <source>
        <dbReference type="Proteomes" id="UP000198707"/>
    </source>
</evidence>
<keyword evidence="2" id="KW-1185">Reference proteome</keyword>
<name>A0A1H7DR89_9ACTN</name>
<dbReference type="AlphaFoldDB" id="A0A1H7DR89"/>
<dbReference type="EMBL" id="FNYV01000016">
    <property type="protein sequence ID" value="SEK04269.1"/>
    <property type="molecule type" value="Genomic_DNA"/>
</dbReference>
<accession>A0A1H7DR89</accession>